<comment type="caution">
    <text evidence="2">The sequence shown here is derived from an EMBL/GenBank/DDBJ whole genome shotgun (WGS) entry which is preliminary data.</text>
</comment>
<protein>
    <recommendedName>
        <fullName evidence="4">Lipoprotein</fullName>
    </recommendedName>
</protein>
<accession>A0ABT0J505</accession>
<feature type="chain" id="PRO_5047253825" description="Lipoprotein" evidence="1">
    <location>
        <begin position="23"/>
        <end position="99"/>
    </location>
</feature>
<evidence type="ECO:0000313" key="3">
    <source>
        <dbReference type="Proteomes" id="UP001651050"/>
    </source>
</evidence>
<evidence type="ECO:0000313" key="2">
    <source>
        <dbReference type="EMBL" id="MCK9794571.1"/>
    </source>
</evidence>
<dbReference type="Proteomes" id="UP001651050">
    <property type="component" value="Unassembled WGS sequence"/>
</dbReference>
<feature type="signal peptide" evidence="1">
    <location>
        <begin position="1"/>
        <end position="22"/>
    </location>
</feature>
<proteinExistence type="predicted"/>
<reference evidence="2 3" key="1">
    <citation type="submission" date="2022-02" db="EMBL/GenBank/DDBJ databases">
        <title>The car tank lid bacteriome: a reservoir of bacteria with potential in bioremediation of fuel.</title>
        <authorList>
            <person name="Vidal-Verdu A."/>
            <person name="Gomez-Martinez D."/>
            <person name="Latorre-Perez A."/>
            <person name="Pereto J."/>
            <person name="Porcar M."/>
        </authorList>
    </citation>
    <scope>NUCLEOTIDE SEQUENCE [LARGE SCALE GENOMIC DNA]</scope>
    <source>
        <strain evidence="2 3">4D.3</strain>
    </source>
</reference>
<dbReference type="PROSITE" id="PS51257">
    <property type="entry name" value="PROKAR_LIPOPROTEIN"/>
    <property type="match status" value="1"/>
</dbReference>
<keyword evidence="1" id="KW-0732">Signal</keyword>
<evidence type="ECO:0000256" key="1">
    <source>
        <dbReference type="SAM" id="SignalP"/>
    </source>
</evidence>
<organism evidence="2 3">
    <name type="scientific">Isoptericola peretonis</name>
    <dbReference type="NCBI Taxonomy" id="2918523"/>
    <lineage>
        <taxon>Bacteria</taxon>
        <taxon>Bacillati</taxon>
        <taxon>Actinomycetota</taxon>
        <taxon>Actinomycetes</taxon>
        <taxon>Micrococcales</taxon>
        <taxon>Promicromonosporaceae</taxon>
        <taxon>Isoptericola</taxon>
    </lineage>
</organism>
<dbReference type="RefSeq" id="WP_416344408.1">
    <property type="nucleotide sequence ID" value="NZ_JALQCY010000003.1"/>
</dbReference>
<gene>
    <name evidence="2" type="ORF">M1843_12515</name>
</gene>
<dbReference type="EMBL" id="JALQCY010000003">
    <property type="protein sequence ID" value="MCK9794571.1"/>
    <property type="molecule type" value="Genomic_DNA"/>
</dbReference>
<keyword evidence="3" id="KW-1185">Reference proteome</keyword>
<sequence length="99" mass="10402">MKSRVLAAGVAGALLLAGCSPAAQQSSTPATAVASADDITRAAWECVHFMTDRRIADNETAAREGCERSYENAPKSFVHEYLGMYEAEHPSSDPALGGS</sequence>
<name>A0ABT0J505_9MICO</name>
<evidence type="ECO:0008006" key="4">
    <source>
        <dbReference type="Google" id="ProtNLM"/>
    </source>
</evidence>